<name>A0A7C4H3X3_THEPE</name>
<organism evidence="2">
    <name type="scientific">Thermofilum pendens</name>
    <dbReference type="NCBI Taxonomy" id="2269"/>
    <lineage>
        <taxon>Archaea</taxon>
        <taxon>Thermoproteota</taxon>
        <taxon>Thermoprotei</taxon>
        <taxon>Thermofilales</taxon>
        <taxon>Thermofilaceae</taxon>
        <taxon>Thermofilum</taxon>
    </lineage>
</organism>
<feature type="transmembrane region" description="Helical" evidence="1">
    <location>
        <begin position="363"/>
        <end position="384"/>
    </location>
</feature>
<comment type="caution">
    <text evidence="2">The sequence shown here is derived from an EMBL/GenBank/DDBJ whole genome shotgun (WGS) entry which is preliminary data.</text>
</comment>
<sequence length="397" mass="42945">MKAAKLAVAAALIAVLALSTYAPAQPVIVAVDLGHGESSKYLNYIMGNITFVTWKVITGKINASTLKGVDILLLGQPTVAFAPDEIEAIKAWLATGNKVLYVAGDSDYGPGGKTITQLNDFLAAIGTKLRLEHVGVYSDYPEMTAKAYYRMLTFVEPDSHPLLRTDIVKRDITLPILMHGPGCVIWVDERGNYRDPVKETFPGLVRLVWAHKSYVADNTAPTPYLYDLMKYGKGTGDHDFVMYAAEYWPDKNGLIVVASESLYGDYEPAWASVYYGVELDGPTFVTNLFRWWVYVVTEVPKQAALAQLSSSVSELKTGLASQAGEIQKVKNDVQGLSSKLDSLSGKVSSLSSSLDSLTGTVNALMVLSIVEAILIIAALALILLRKPKAAGTSEAKA</sequence>
<reference evidence="2" key="1">
    <citation type="journal article" date="2020" name="mSystems">
        <title>Genome- and Community-Level Interaction Insights into Carbon Utilization and Element Cycling Functions of Hydrothermarchaeota in Hydrothermal Sediment.</title>
        <authorList>
            <person name="Zhou Z."/>
            <person name="Liu Y."/>
            <person name="Xu W."/>
            <person name="Pan J."/>
            <person name="Luo Z.H."/>
            <person name="Li M."/>
        </authorList>
    </citation>
    <scope>NUCLEOTIDE SEQUENCE</scope>
    <source>
        <strain evidence="2">SpSt-649</strain>
    </source>
</reference>
<keyword evidence="1" id="KW-0472">Membrane</keyword>
<proteinExistence type="predicted"/>
<evidence type="ECO:0008006" key="3">
    <source>
        <dbReference type="Google" id="ProtNLM"/>
    </source>
</evidence>
<gene>
    <name evidence="2" type="ORF">ENU21_03590</name>
</gene>
<dbReference type="Gene3D" id="1.20.5.340">
    <property type="match status" value="1"/>
</dbReference>
<dbReference type="AlphaFoldDB" id="A0A7C4H3X3"/>
<keyword evidence="1" id="KW-0812">Transmembrane</keyword>
<keyword evidence="1" id="KW-1133">Transmembrane helix</keyword>
<evidence type="ECO:0000256" key="1">
    <source>
        <dbReference type="SAM" id="Phobius"/>
    </source>
</evidence>
<protein>
    <recommendedName>
        <fullName evidence="3">DUF4350 domain-containing protein</fullName>
    </recommendedName>
</protein>
<accession>A0A7C4H3X3</accession>
<dbReference type="EMBL" id="DTBQ01000099">
    <property type="protein sequence ID" value="HGM46823.1"/>
    <property type="molecule type" value="Genomic_DNA"/>
</dbReference>
<evidence type="ECO:0000313" key="2">
    <source>
        <dbReference type="EMBL" id="HGM46823.1"/>
    </source>
</evidence>